<keyword evidence="4" id="KW-1185">Reference proteome</keyword>
<evidence type="ECO:0000313" key="3">
    <source>
        <dbReference type="EMBL" id="CAG5130832.1"/>
    </source>
</evidence>
<evidence type="ECO:0000256" key="2">
    <source>
        <dbReference type="SAM" id="MobiDB-lite"/>
    </source>
</evidence>
<sequence length="491" mass="56344">MGCESSKSVDMVFSGTNKTSGSKQKSGTGMTKANSELTDDEMQKKIYQYIQLDKDILAWEGKNIPKSLQATKERANEVANSMKELEQQYQAACDKMIKEKADVDKMQNPSVKVFFKNQHEYEEKLTKEQEEYLEAISAQEVLKKQLEGIQMQARNCDAEVQEMSKEMSKLALLYDEQDQILDDIFSGAYGSGLENRLESEVEELLDRKERIGVAKYKWSNGRLLLQHAYNQLGYAVSRWQTMDQVPSSSIQVKYQLATETRNNLIAASQNIMNAKRYLNNIKFPYCEPEEIATLNKACSNIYVDMLSPDRHQHALQCFCVTHRRASALLQWFDNVINQTIEKDLARAKAELIQRQAELRKERLRLMNEKIGGNASNMKISDKDVLDEFDDDSLEPELLAISEPDRVEGENVGLQPGSNGQVMAPTPLPLSELAPPPSQEDLFGNIEQLKEQHQQERAQIERIQEANRARMEQGLQEKLRQRRNQRTRMMEE</sequence>
<proteinExistence type="predicted"/>
<feature type="coiled-coil region" evidence="1">
    <location>
        <begin position="337"/>
        <end position="368"/>
    </location>
</feature>
<dbReference type="OrthoDB" id="6432391at2759"/>
<feature type="coiled-coil region" evidence="1">
    <location>
        <begin position="68"/>
        <end position="102"/>
    </location>
</feature>
<evidence type="ECO:0000313" key="4">
    <source>
        <dbReference type="Proteomes" id="UP000678393"/>
    </source>
</evidence>
<dbReference type="Proteomes" id="UP000678393">
    <property type="component" value="Unassembled WGS sequence"/>
</dbReference>
<gene>
    <name evidence="3" type="ORF">CUNI_LOCUS16390</name>
</gene>
<evidence type="ECO:0000256" key="1">
    <source>
        <dbReference type="SAM" id="Coils"/>
    </source>
</evidence>
<dbReference type="AlphaFoldDB" id="A0A8S3ZSZ3"/>
<keyword evidence="1" id="KW-0175">Coiled coil</keyword>
<reference evidence="3" key="1">
    <citation type="submission" date="2021-04" db="EMBL/GenBank/DDBJ databases">
        <authorList>
            <consortium name="Molecular Ecology Group"/>
        </authorList>
    </citation>
    <scope>NUCLEOTIDE SEQUENCE</scope>
</reference>
<dbReference type="PANTHER" id="PTHR21974">
    <property type="entry name" value="RE15880P"/>
    <property type="match status" value="1"/>
</dbReference>
<feature type="compositionally biased region" description="Basic and acidic residues" evidence="2">
    <location>
        <begin position="447"/>
        <end position="478"/>
    </location>
</feature>
<name>A0A8S3ZSZ3_9EUPU</name>
<feature type="region of interest" description="Disordered" evidence="2">
    <location>
        <begin position="400"/>
        <end position="491"/>
    </location>
</feature>
<accession>A0A8S3ZSZ3</accession>
<comment type="caution">
    <text evidence="3">The sequence shown here is derived from an EMBL/GenBank/DDBJ whole genome shotgun (WGS) entry which is preliminary data.</text>
</comment>
<feature type="compositionally biased region" description="Polar residues" evidence="2">
    <location>
        <begin position="1"/>
        <end position="36"/>
    </location>
</feature>
<dbReference type="GO" id="GO:0005929">
    <property type="term" value="C:cilium"/>
    <property type="evidence" value="ECO:0007669"/>
    <property type="project" value="TreeGrafter"/>
</dbReference>
<dbReference type="PANTHER" id="PTHR21974:SF2">
    <property type="entry name" value="RE15880P"/>
    <property type="match status" value="1"/>
</dbReference>
<dbReference type="EMBL" id="CAJHNH020004301">
    <property type="protein sequence ID" value="CAG5130832.1"/>
    <property type="molecule type" value="Genomic_DNA"/>
</dbReference>
<protein>
    <submittedName>
        <fullName evidence="3">Uncharacterized protein</fullName>
    </submittedName>
</protein>
<feature type="region of interest" description="Disordered" evidence="2">
    <location>
        <begin position="1"/>
        <end position="37"/>
    </location>
</feature>
<organism evidence="3 4">
    <name type="scientific">Candidula unifasciata</name>
    <dbReference type="NCBI Taxonomy" id="100452"/>
    <lineage>
        <taxon>Eukaryota</taxon>
        <taxon>Metazoa</taxon>
        <taxon>Spiralia</taxon>
        <taxon>Lophotrochozoa</taxon>
        <taxon>Mollusca</taxon>
        <taxon>Gastropoda</taxon>
        <taxon>Heterobranchia</taxon>
        <taxon>Euthyneura</taxon>
        <taxon>Panpulmonata</taxon>
        <taxon>Eupulmonata</taxon>
        <taxon>Stylommatophora</taxon>
        <taxon>Helicina</taxon>
        <taxon>Helicoidea</taxon>
        <taxon>Geomitridae</taxon>
        <taxon>Candidula</taxon>
    </lineage>
</organism>